<keyword evidence="2" id="KW-1185">Reference proteome</keyword>
<accession>A0A508U212</accession>
<dbReference type="AlphaFoldDB" id="A0A508U212"/>
<sequence length="54" mass="6015">MSMPDLVETRTGTRLSARGHRVSLNPNRRNMIFRVVAESTETTVAGVFHLEEGS</sequence>
<gene>
    <name evidence="1" type="ORF">CI1B_84130</name>
</gene>
<organism evidence="1 2">
    <name type="scientific">Bradyrhizobium ivorense</name>
    <dbReference type="NCBI Taxonomy" id="2511166"/>
    <lineage>
        <taxon>Bacteria</taxon>
        <taxon>Pseudomonadati</taxon>
        <taxon>Pseudomonadota</taxon>
        <taxon>Alphaproteobacteria</taxon>
        <taxon>Hyphomicrobiales</taxon>
        <taxon>Nitrobacteraceae</taxon>
        <taxon>Bradyrhizobium</taxon>
    </lineage>
</organism>
<evidence type="ECO:0000313" key="1">
    <source>
        <dbReference type="EMBL" id="VIO80390.1"/>
    </source>
</evidence>
<reference evidence="1" key="1">
    <citation type="submission" date="2019-02" db="EMBL/GenBank/DDBJ databases">
        <authorList>
            <person name="Pothier F.J."/>
        </authorList>
    </citation>
    <scope>NUCLEOTIDE SEQUENCE</scope>
    <source>
        <strain evidence="1">CI-1B</strain>
    </source>
</reference>
<evidence type="ECO:0000313" key="2">
    <source>
        <dbReference type="Proteomes" id="UP000328092"/>
    </source>
</evidence>
<protein>
    <submittedName>
        <fullName evidence="1">Uncharacterized protein</fullName>
    </submittedName>
</protein>
<comment type="caution">
    <text evidence="1">The sequence shown here is derived from an EMBL/GenBank/DDBJ whole genome shotgun (WGS) entry which is preliminary data.</text>
</comment>
<name>A0A508U212_9BRAD</name>
<proteinExistence type="predicted"/>
<dbReference type="Proteomes" id="UP000328092">
    <property type="component" value="Unassembled WGS sequence"/>
</dbReference>
<dbReference type="EMBL" id="CAADFC020000036">
    <property type="protein sequence ID" value="VIO80390.1"/>
    <property type="molecule type" value="Genomic_DNA"/>
</dbReference>